<protein>
    <submittedName>
        <fullName evidence="3">GNAT family protein</fullName>
        <ecNumber evidence="3">2.-.-.-</ecNumber>
    </submittedName>
</protein>
<reference evidence="3 4" key="1">
    <citation type="journal article" date="2017" name="Int. J. Syst. Evol. Microbiol.">
        <title>Pseudokineococcus basanitobsidens sp. nov., isolated from volcanic rock.</title>
        <authorList>
            <person name="Lee D.W."/>
            <person name="Park M.Y."/>
            <person name="Kim J.J."/>
            <person name="Kim B.S."/>
        </authorList>
    </citation>
    <scope>NUCLEOTIDE SEQUENCE [LARGE SCALE GENOMIC DNA]</scope>
    <source>
        <strain evidence="3 4">DSM 103726</strain>
    </source>
</reference>
<keyword evidence="4" id="KW-1185">Reference proteome</keyword>
<feature type="region of interest" description="Disordered" evidence="1">
    <location>
        <begin position="1"/>
        <end position="21"/>
    </location>
</feature>
<evidence type="ECO:0000313" key="4">
    <source>
        <dbReference type="Proteomes" id="UP001387100"/>
    </source>
</evidence>
<dbReference type="RefSeq" id="WP_339575758.1">
    <property type="nucleotide sequence ID" value="NZ_JBBIAA010000021.1"/>
</dbReference>
<dbReference type="InterPro" id="IPR000182">
    <property type="entry name" value="GNAT_dom"/>
</dbReference>
<dbReference type="Pfam" id="PF13302">
    <property type="entry name" value="Acetyltransf_3"/>
    <property type="match status" value="1"/>
</dbReference>
<dbReference type="Gene3D" id="3.40.630.30">
    <property type="match status" value="1"/>
</dbReference>
<evidence type="ECO:0000259" key="2">
    <source>
        <dbReference type="PROSITE" id="PS51186"/>
    </source>
</evidence>
<name>A0ABU8RMQ1_9ACTN</name>
<organism evidence="3 4">
    <name type="scientific">Pseudokineococcus basanitobsidens</name>
    <dbReference type="NCBI Taxonomy" id="1926649"/>
    <lineage>
        <taxon>Bacteria</taxon>
        <taxon>Bacillati</taxon>
        <taxon>Actinomycetota</taxon>
        <taxon>Actinomycetes</taxon>
        <taxon>Kineosporiales</taxon>
        <taxon>Kineosporiaceae</taxon>
        <taxon>Pseudokineococcus</taxon>
    </lineage>
</organism>
<dbReference type="InterPro" id="IPR016181">
    <property type="entry name" value="Acyl_CoA_acyltransferase"/>
</dbReference>
<proteinExistence type="predicted"/>
<dbReference type="Proteomes" id="UP001387100">
    <property type="component" value="Unassembled WGS sequence"/>
</dbReference>
<dbReference type="GO" id="GO:0016740">
    <property type="term" value="F:transferase activity"/>
    <property type="evidence" value="ECO:0007669"/>
    <property type="project" value="UniProtKB-KW"/>
</dbReference>
<comment type="caution">
    <text evidence="3">The sequence shown here is derived from an EMBL/GenBank/DDBJ whole genome shotgun (WGS) entry which is preliminary data.</text>
</comment>
<keyword evidence="3" id="KW-0808">Transferase</keyword>
<dbReference type="InterPro" id="IPR051531">
    <property type="entry name" value="N-acetyltransferase"/>
</dbReference>
<gene>
    <name evidence="3" type="ORF">WDZ17_13840</name>
</gene>
<dbReference type="PANTHER" id="PTHR43792">
    <property type="entry name" value="GNAT FAMILY, PUTATIVE (AFU_ORTHOLOGUE AFUA_3G00765)-RELATED-RELATED"/>
    <property type="match status" value="1"/>
</dbReference>
<evidence type="ECO:0000256" key="1">
    <source>
        <dbReference type="SAM" id="MobiDB-lite"/>
    </source>
</evidence>
<dbReference type="EC" id="2.-.-.-" evidence="3"/>
<dbReference type="PROSITE" id="PS51186">
    <property type="entry name" value="GNAT"/>
    <property type="match status" value="1"/>
</dbReference>
<feature type="domain" description="N-acetyltransferase" evidence="2">
    <location>
        <begin position="19"/>
        <end position="183"/>
    </location>
</feature>
<accession>A0ABU8RMQ1</accession>
<evidence type="ECO:0000313" key="3">
    <source>
        <dbReference type="EMBL" id="MEJ5946375.1"/>
    </source>
</evidence>
<dbReference type="EMBL" id="JBBIAA010000021">
    <property type="protein sequence ID" value="MEJ5946375.1"/>
    <property type="molecule type" value="Genomic_DNA"/>
</dbReference>
<dbReference type="SUPFAM" id="SSF55729">
    <property type="entry name" value="Acyl-CoA N-acyltransferases (Nat)"/>
    <property type="match status" value="1"/>
</dbReference>
<dbReference type="PANTHER" id="PTHR43792:SF1">
    <property type="entry name" value="N-ACETYLTRANSFERASE DOMAIN-CONTAINING PROTEIN"/>
    <property type="match status" value="1"/>
</dbReference>
<sequence>MSAGEAADAESRTWTTERLAARPPVPADGAAVLALHRDPRTVAHNPGDRLADLGAAEQLLRRWVQHWQDHQIGYWVLTWRHGDGHVIGVCGVKRMTSADRPVWNLLYRLEPSVWGRGVATEAAATVVDRARHHPLGLPVTARVRPANHASARVALAAGLERTPRLDTCGEDGPDEVYLVGPTRPAR</sequence>